<evidence type="ECO:0000313" key="9">
    <source>
        <dbReference type="Proteomes" id="UP001431209"/>
    </source>
</evidence>
<dbReference type="InterPro" id="IPR036590">
    <property type="entry name" value="SRAP-like"/>
</dbReference>
<dbReference type="EMBL" id="JAOPGA020001432">
    <property type="protein sequence ID" value="KAL0488307.1"/>
    <property type="molecule type" value="Genomic_DNA"/>
</dbReference>
<dbReference type="Gene3D" id="3.90.1680.10">
    <property type="entry name" value="SOS response associated peptidase-like"/>
    <property type="match status" value="1"/>
</dbReference>
<comment type="similarity">
    <text evidence="1">Belongs to the SOS response-associated peptidase family.</text>
</comment>
<name>A0AAW2ZG58_9EUKA</name>
<comment type="caution">
    <text evidence="8">The sequence shown here is derived from an EMBL/GenBank/DDBJ whole genome shotgun (WGS) entry which is preliminary data.</text>
</comment>
<evidence type="ECO:0000256" key="1">
    <source>
        <dbReference type="ARBA" id="ARBA00008136"/>
    </source>
</evidence>
<evidence type="ECO:0000256" key="4">
    <source>
        <dbReference type="ARBA" id="ARBA00022801"/>
    </source>
</evidence>
<dbReference type="Pfam" id="PF02586">
    <property type="entry name" value="SRAP"/>
    <property type="match status" value="1"/>
</dbReference>
<dbReference type="GO" id="GO:0006508">
    <property type="term" value="P:proteolysis"/>
    <property type="evidence" value="ECO:0007669"/>
    <property type="project" value="UniProtKB-KW"/>
</dbReference>
<evidence type="ECO:0008006" key="10">
    <source>
        <dbReference type="Google" id="ProtNLM"/>
    </source>
</evidence>
<dbReference type="GO" id="GO:0003697">
    <property type="term" value="F:single-stranded DNA binding"/>
    <property type="evidence" value="ECO:0007669"/>
    <property type="project" value="InterPro"/>
</dbReference>
<accession>A0AAW2ZG58</accession>
<dbReference type="GO" id="GO:0016829">
    <property type="term" value="F:lyase activity"/>
    <property type="evidence" value="ECO:0007669"/>
    <property type="project" value="UniProtKB-KW"/>
</dbReference>
<keyword evidence="9" id="KW-1185">Reference proteome</keyword>
<dbReference type="PANTHER" id="PTHR13604">
    <property type="entry name" value="DC12-RELATED"/>
    <property type="match status" value="1"/>
</dbReference>
<evidence type="ECO:0000256" key="2">
    <source>
        <dbReference type="ARBA" id="ARBA00022670"/>
    </source>
</evidence>
<evidence type="ECO:0000256" key="5">
    <source>
        <dbReference type="ARBA" id="ARBA00023124"/>
    </source>
</evidence>
<dbReference type="GO" id="GO:0106300">
    <property type="term" value="P:protein-DNA covalent cross-linking repair"/>
    <property type="evidence" value="ECO:0007669"/>
    <property type="project" value="InterPro"/>
</dbReference>
<keyword evidence="7" id="KW-0456">Lyase</keyword>
<evidence type="ECO:0000256" key="3">
    <source>
        <dbReference type="ARBA" id="ARBA00022763"/>
    </source>
</evidence>
<keyword evidence="2" id="KW-0645">Protease</keyword>
<reference evidence="8 9" key="1">
    <citation type="submission" date="2024-03" db="EMBL/GenBank/DDBJ databases">
        <title>The Acrasis kona genome and developmental transcriptomes reveal deep origins of eukaryotic multicellular pathways.</title>
        <authorList>
            <person name="Sheikh S."/>
            <person name="Fu C.-J."/>
            <person name="Brown M.W."/>
            <person name="Baldauf S.L."/>
        </authorList>
    </citation>
    <scope>NUCLEOTIDE SEQUENCE [LARGE SCALE GENOMIC DNA]</scope>
    <source>
        <strain evidence="8 9">ATCC MYA-3509</strain>
    </source>
</reference>
<dbReference type="AlphaFoldDB" id="A0AAW2ZG58"/>
<dbReference type="InterPro" id="IPR003738">
    <property type="entry name" value="SRAP"/>
</dbReference>
<dbReference type="SUPFAM" id="SSF143081">
    <property type="entry name" value="BB1717-like"/>
    <property type="match status" value="1"/>
</dbReference>
<sequence length="292" mass="33166">MCGRAACVLDPSTYHERVSKAIGSNPKDTEWINKDAYKPSYNISPTSNLPIVHKKSVAGFYKSAYSLLSESSLVMDTVCWGVSDFNGKSTINNIRLETISTKFSRIMRNRCVIFVDGFYEWQKGPTHTSPKKINTPKQTYFICPKQDGIKKEHPKSQHELLCMAGLYETKQVDSNTRINCAVITGPSSGTMFDIHERIPCILSTPEQISKWLNGDDVDLLPNRQVTNEYLDFRKIGNHVNKAGNDNVNCILPQSETKGAIDKFFFKKETKKRRLEFDVVDVDTEQVKRIKVE</sequence>
<proteinExistence type="inferred from homology"/>
<gene>
    <name evidence="8" type="ORF">AKO1_015463</name>
</gene>
<keyword evidence="3" id="KW-0227">DNA damage</keyword>
<keyword evidence="6" id="KW-0238">DNA-binding</keyword>
<dbReference type="GO" id="GO:0008233">
    <property type="term" value="F:peptidase activity"/>
    <property type="evidence" value="ECO:0007669"/>
    <property type="project" value="UniProtKB-KW"/>
</dbReference>
<evidence type="ECO:0000256" key="6">
    <source>
        <dbReference type="ARBA" id="ARBA00023125"/>
    </source>
</evidence>
<evidence type="ECO:0000313" key="8">
    <source>
        <dbReference type="EMBL" id="KAL0488307.1"/>
    </source>
</evidence>
<dbReference type="PANTHER" id="PTHR13604:SF0">
    <property type="entry name" value="ABASIC SITE PROCESSING PROTEIN HMCES"/>
    <property type="match status" value="1"/>
</dbReference>
<protein>
    <recommendedName>
        <fullName evidence="10">Embryonic stem cell-specific 5-hydroxymethylcytosine-binding protein</fullName>
    </recommendedName>
</protein>
<keyword evidence="5" id="KW-0190">Covalent protein-DNA linkage</keyword>
<evidence type="ECO:0000256" key="7">
    <source>
        <dbReference type="ARBA" id="ARBA00023239"/>
    </source>
</evidence>
<dbReference type="Proteomes" id="UP001431209">
    <property type="component" value="Unassembled WGS sequence"/>
</dbReference>
<organism evidence="8 9">
    <name type="scientific">Acrasis kona</name>
    <dbReference type="NCBI Taxonomy" id="1008807"/>
    <lineage>
        <taxon>Eukaryota</taxon>
        <taxon>Discoba</taxon>
        <taxon>Heterolobosea</taxon>
        <taxon>Tetramitia</taxon>
        <taxon>Eutetramitia</taxon>
        <taxon>Acrasidae</taxon>
        <taxon>Acrasis</taxon>
    </lineage>
</organism>
<keyword evidence="4" id="KW-0378">Hydrolase</keyword>